<evidence type="ECO:0000313" key="5">
    <source>
        <dbReference type="Proteomes" id="UP000483293"/>
    </source>
</evidence>
<accession>A0A6L9SSB8</accession>
<sequence length="137" mass="15454">MPPFQELFTSTEFWTAVILALLGGGGIGGIVGAWANKDKTEADIDNIAAEAARKIQETLGATVESLRTQVDYQEQQIEHLEKVQRKYFTAVGYTRRLFHWLQDFCELAEPEFLARHPKPNLPDELRPDIAPETIGKE</sequence>
<organism evidence="4 5">
    <name type="scientific">Bifidobacterium platyrrhinorum</name>
    <dbReference type="NCBI Taxonomy" id="2661628"/>
    <lineage>
        <taxon>Bacteria</taxon>
        <taxon>Bacillati</taxon>
        <taxon>Actinomycetota</taxon>
        <taxon>Actinomycetes</taxon>
        <taxon>Bifidobacteriales</taxon>
        <taxon>Bifidobacteriaceae</taxon>
        <taxon>Bifidobacterium</taxon>
    </lineage>
</organism>
<keyword evidence="1" id="KW-0175">Coiled coil</keyword>
<keyword evidence="3" id="KW-1133">Transmembrane helix</keyword>
<keyword evidence="3" id="KW-0812">Transmembrane</keyword>
<comment type="caution">
    <text evidence="4">The sequence shown here is derived from an EMBL/GenBank/DDBJ whole genome shotgun (WGS) entry which is preliminary data.</text>
</comment>
<keyword evidence="3" id="KW-0472">Membrane</keyword>
<dbReference type="RefSeq" id="WP_163197223.1">
    <property type="nucleotide sequence ID" value="NZ_WHZV01000005.1"/>
</dbReference>
<evidence type="ECO:0000313" key="4">
    <source>
        <dbReference type="EMBL" id="NEG55476.1"/>
    </source>
</evidence>
<dbReference type="AlphaFoldDB" id="A0A6L9SSB8"/>
<proteinExistence type="predicted"/>
<feature type="compositionally biased region" description="Basic and acidic residues" evidence="2">
    <location>
        <begin position="121"/>
        <end position="137"/>
    </location>
</feature>
<protein>
    <submittedName>
        <fullName evidence="4">PRTRC system protein E</fullName>
    </submittedName>
</protein>
<evidence type="ECO:0000256" key="1">
    <source>
        <dbReference type="SAM" id="Coils"/>
    </source>
</evidence>
<feature type="region of interest" description="Disordered" evidence="2">
    <location>
        <begin position="116"/>
        <end position="137"/>
    </location>
</feature>
<dbReference type="EMBL" id="WHZV01000005">
    <property type="protein sequence ID" value="NEG55476.1"/>
    <property type="molecule type" value="Genomic_DNA"/>
</dbReference>
<evidence type="ECO:0000256" key="3">
    <source>
        <dbReference type="SAM" id="Phobius"/>
    </source>
</evidence>
<dbReference type="Proteomes" id="UP000483293">
    <property type="component" value="Unassembled WGS sequence"/>
</dbReference>
<reference evidence="4 5" key="1">
    <citation type="submission" date="2019-10" db="EMBL/GenBank/DDBJ databases">
        <title>Bifidobacterium from non-human primates.</title>
        <authorList>
            <person name="Modesto M."/>
        </authorList>
    </citation>
    <scope>NUCLEOTIDE SEQUENCE [LARGE SCALE GENOMIC DNA]</scope>
    <source>
        <strain evidence="4 5">SMA15</strain>
    </source>
</reference>
<keyword evidence="5" id="KW-1185">Reference proteome</keyword>
<gene>
    <name evidence="4" type="ORF">GFD21_06820</name>
</gene>
<evidence type="ECO:0000256" key="2">
    <source>
        <dbReference type="SAM" id="MobiDB-lite"/>
    </source>
</evidence>
<feature type="transmembrane region" description="Helical" evidence="3">
    <location>
        <begin position="13"/>
        <end position="35"/>
    </location>
</feature>
<name>A0A6L9SSB8_9BIFI</name>
<feature type="coiled-coil region" evidence="1">
    <location>
        <begin position="37"/>
        <end position="83"/>
    </location>
</feature>